<name>A0A382ZDM6_9ZZZZ</name>
<dbReference type="InterPro" id="IPR029045">
    <property type="entry name" value="ClpP/crotonase-like_dom_sf"/>
</dbReference>
<evidence type="ECO:0000256" key="3">
    <source>
        <dbReference type="ARBA" id="ARBA00022801"/>
    </source>
</evidence>
<dbReference type="AlphaFoldDB" id="A0A382ZDM6"/>
<keyword evidence="5" id="KW-1133">Transmembrane helix</keyword>
<keyword evidence="5" id="KW-0472">Membrane</keyword>
<keyword evidence="2" id="KW-0645">Protease</keyword>
<evidence type="ECO:0000256" key="1">
    <source>
        <dbReference type="ARBA" id="ARBA00008683"/>
    </source>
</evidence>
<comment type="similarity">
    <text evidence="1">Belongs to the peptidase S49 family.</text>
</comment>
<dbReference type="InterPro" id="IPR002142">
    <property type="entry name" value="Peptidase_S49"/>
</dbReference>
<proteinExistence type="inferred from homology"/>
<dbReference type="EMBL" id="UINC01182539">
    <property type="protein sequence ID" value="SVD92808.1"/>
    <property type="molecule type" value="Genomic_DNA"/>
</dbReference>
<evidence type="ECO:0000259" key="6">
    <source>
        <dbReference type="Pfam" id="PF01343"/>
    </source>
</evidence>
<feature type="domain" description="Peptidase S49" evidence="6">
    <location>
        <begin position="118"/>
        <end position="257"/>
    </location>
</feature>
<dbReference type="Pfam" id="PF01343">
    <property type="entry name" value="Peptidase_S49"/>
    <property type="match status" value="1"/>
</dbReference>
<reference evidence="7" key="1">
    <citation type="submission" date="2018-05" db="EMBL/GenBank/DDBJ databases">
        <authorList>
            <person name="Lanie J.A."/>
            <person name="Ng W.-L."/>
            <person name="Kazmierczak K.M."/>
            <person name="Andrzejewski T.M."/>
            <person name="Davidsen T.M."/>
            <person name="Wayne K.J."/>
            <person name="Tettelin H."/>
            <person name="Glass J.I."/>
            <person name="Rusch D."/>
            <person name="Podicherti R."/>
            <person name="Tsui H.-C.T."/>
            <person name="Winkler M.E."/>
        </authorList>
    </citation>
    <scope>NUCLEOTIDE SEQUENCE</scope>
</reference>
<dbReference type="GO" id="GO:0006508">
    <property type="term" value="P:proteolysis"/>
    <property type="evidence" value="ECO:0007669"/>
    <property type="project" value="UniProtKB-KW"/>
</dbReference>
<evidence type="ECO:0000313" key="7">
    <source>
        <dbReference type="EMBL" id="SVD92808.1"/>
    </source>
</evidence>
<keyword evidence="3" id="KW-0378">Hydrolase</keyword>
<accession>A0A382ZDM6</accession>
<dbReference type="CDD" id="cd07023">
    <property type="entry name" value="S49_Sppa_N_C"/>
    <property type="match status" value="1"/>
</dbReference>
<evidence type="ECO:0000256" key="2">
    <source>
        <dbReference type="ARBA" id="ARBA00022670"/>
    </source>
</evidence>
<dbReference type="GO" id="GO:0008236">
    <property type="term" value="F:serine-type peptidase activity"/>
    <property type="evidence" value="ECO:0007669"/>
    <property type="project" value="UniProtKB-KW"/>
</dbReference>
<keyword evidence="5" id="KW-0812">Transmembrane</keyword>
<gene>
    <name evidence="7" type="ORF">METZ01_LOCUS445662</name>
</gene>
<sequence>NMEWFTIRSHLLRPEVENMDKSLMSHKRKYSYWIIGGLILIIVFSIVPWRSAIPSGPRVGIVEINSPISDSKNIVEDLNYFAEESSISAIVVRLETPGGGVAASQEIYEKVKKISANNSKPIIASMGGVAASGGYYIALAADTIFANPGTVTGSIGVIMTYPVVQELMQKLGVEHETIKSGGLKDAGSIFRDMSEKERKYWQGLIDNLHSQFVTAVSTERGLSLAEIEKLADGRVFSGIQALDAGLIDMLGTMEEAVL</sequence>
<dbReference type="SUPFAM" id="SSF52096">
    <property type="entry name" value="ClpP/crotonase"/>
    <property type="match status" value="1"/>
</dbReference>
<feature type="transmembrane region" description="Helical" evidence="5">
    <location>
        <begin position="30"/>
        <end position="49"/>
    </location>
</feature>
<dbReference type="PANTHER" id="PTHR42987">
    <property type="entry name" value="PEPTIDASE S49"/>
    <property type="match status" value="1"/>
</dbReference>
<protein>
    <recommendedName>
        <fullName evidence="6">Peptidase S49 domain-containing protein</fullName>
    </recommendedName>
</protein>
<dbReference type="Gene3D" id="3.90.226.10">
    <property type="entry name" value="2-enoyl-CoA Hydratase, Chain A, domain 1"/>
    <property type="match status" value="2"/>
</dbReference>
<dbReference type="PANTHER" id="PTHR42987:SF7">
    <property type="entry name" value="SIGNAL PEPTIDE PEPTIDASE SPPA-RELATED"/>
    <property type="match status" value="1"/>
</dbReference>
<evidence type="ECO:0000256" key="4">
    <source>
        <dbReference type="ARBA" id="ARBA00022825"/>
    </source>
</evidence>
<feature type="non-terminal residue" evidence="7">
    <location>
        <position position="1"/>
    </location>
</feature>
<dbReference type="InterPro" id="IPR047272">
    <property type="entry name" value="S49_SppA_C"/>
</dbReference>
<dbReference type="InterPro" id="IPR004635">
    <property type="entry name" value="Pept_S49_SppA"/>
</dbReference>
<feature type="non-terminal residue" evidence="7">
    <location>
        <position position="258"/>
    </location>
</feature>
<evidence type="ECO:0000256" key="5">
    <source>
        <dbReference type="SAM" id="Phobius"/>
    </source>
</evidence>
<organism evidence="7">
    <name type="scientific">marine metagenome</name>
    <dbReference type="NCBI Taxonomy" id="408172"/>
    <lineage>
        <taxon>unclassified sequences</taxon>
        <taxon>metagenomes</taxon>
        <taxon>ecological metagenomes</taxon>
    </lineage>
</organism>
<keyword evidence="4" id="KW-0720">Serine protease</keyword>
<dbReference type="NCBIfam" id="TIGR00706">
    <property type="entry name" value="SppA_dom"/>
    <property type="match status" value="1"/>
</dbReference>